<organism evidence="1 2">
    <name type="scientific">Cronobacter phage vB_CskP_GAP227</name>
    <dbReference type="NCBI Taxonomy" id="1264737"/>
    <lineage>
        <taxon>Viruses</taxon>
        <taxon>Duplodnaviria</taxon>
        <taxon>Heunggongvirae</taxon>
        <taxon>Uroviricota</taxon>
        <taxon>Caudoviricetes</taxon>
        <taxon>Autographivirales</taxon>
        <taxon>Autonotataviridae</taxon>
        <taxon>Melnykvirinae</taxon>
        <taxon>Cronosvirus</taxon>
        <taxon>Cronosvirus GAP227</taxon>
    </lineage>
</organism>
<sequence>MYDDLTMQVIYRTCKRCTMRKEEAAKAAVRNAPIKRLQLLEDIHG</sequence>
<proteinExistence type="predicted"/>
<protein>
    <submittedName>
        <fullName evidence="1">Uncharacterized protein</fullName>
    </submittedName>
</protein>
<dbReference type="Proteomes" id="UP000010485">
    <property type="component" value="Segment"/>
</dbReference>
<gene>
    <name evidence="1" type="ORF">GAP227_17</name>
</gene>
<dbReference type="GeneID" id="14516782"/>
<evidence type="ECO:0000313" key="2">
    <source>
        <dbReference type="Proteomes" id="UP000010485"/>
    </source>
</evidence>
<dbReference type="RefSeq" id="YP_007348336.1">
    <property type="nucleotide sequence ID" value="NC_020078.1"/>
</dbReference>
<dbReference type="EMBL" id="KC107834">
    <property type="protein sequence ID" value="AFY63134.1"/>
    <property type="molecule type" value="Genomic_DNA"/>
</dbReference>
<name>K9RZU1_9CAUD</name>
<evidence type="ECO:0000313" key="1">
    <source>
        <dbReference type="EMBL" id="AFY63134.1"/>
    </source>
</evidence>
<accession>K9RZU1</accession>
<keyword evidence="2" id="KW-1185">Reference proteome</keyword>
<dbReference type="KEGG" id="vg:14516782"/>
<reference evidence="1 2" key="1">
    <citation type="journal article" date="2013" name="Genome Announc.">
        <title>The Genome of Cronobacter sakazakii Bacteriophage vB_CsaP_GAP227 Suggests a New Genus within the Autographivirinae.</title>
        <authorList>
            <person name="Abbasifar R."/>
            <person name="Kropinski A.M."/>
            <person name="Sabour P.M."/>
            <person name="Ackermann H.W."/>
            <person name="Alanis Villa A."/>
            <person name="Abbasifar A."/>
            <person name="Griffiths M.W."/>
        </authorList>
    </citation>
    <scope>NUCLEOTIDE SEQUENCE [LARGE SCALE GENOMIC DNA]</scope>
</reference>